<comment type="caution">
    <text evidence="3">The sequence shown here is derived from an EMBL/GenBank/DDBJ whole genome shotgun (WGS) entry which is preliminary data.</text>
</comment>
<evidence type="ECO:0000313" key="3">
    <source>
        <dbReference type="EMBL" id="MTW05511.1"/>
    </source>
</evidence>
<evidence type="ECO:0000313" key="4">
    <source>
        <dbReference type="Proteomes" id="UP000484015"/>
    </source>
</evidence>
<dbReference type="InterPro" id="IPR000873">
    <property type="entry name" value="AMP-dep_synth/lig_dom"/>
</dbReference>
<dbReference type="InterPro" id="IPR045851">
    <property type="entry name" value="AMP-bd_C_sf"/>
</dbReference>
<dbReference type="AlphaFoldDB" id="A0A6L6Q8C0"/>
<dbReference type="PANTHER" id="PTHR43767">
    <property type="entry name" value="LONG-CHAIN-FATTY-ACID--COA LIGASE"/>
    <property type="match status" value="1"/>
</dbReference>
<evidence type="ECO:0000259" key="1">
    <source>
        <dbReference type="Pfam" id="PF00501"/>
    </source>
</evidence>
<dbReference type="Gene3D" id="3.30.300.30">
    <property type="match status" value="1"/>
</dbReference>
<dbReference type="Pfam" id="PF00501">
    <property type="entry name" value="AMP-binding"/>
    <property type="match status" value="1"/>
</dbReference>
<dbReference type="OrthoDB" id="9766486at2"/>
<keyword evidence="4" id="KW-1185">Reference proteome</keyword>
<dbReference type="PANTHER" id="PTHR43767:SF1">
    <property type="entry name" value="NONRIBOSOMAL PEPTIDE SYNTHASE PES1 (EUROFUNG)-RELATED"/>
    <property type="match status" value="1"/>
</dbReference>
<dbReference type="InterPro" id="IPR025110">
    <property type="entry name" value="AMP-bd_C"/>
</dbReference>
<reference evidence="3 4" key="1">
    <citation type="submission" date="2019-11" db="EMBL/GenBank/DDBJ databases">
        <title>Type strains purchased from KCTC, JCM and DSMZ.</title>
        <authorList>
            <person name="Lu H."/>
        </authorList>
    </citation>
    <scope>NUCLEOTIDE SEQUENCE [LARGE SCALE GENOMIC DNA]</scope>
    <source>
        <strain evidence="3 4">KCTC 42409</strain>
    </source>
</reference>
<organism evidence="3 4">
    <name type="scientific">Pseudoduganella ginsengisoli</name>
    <dbReference type="NCBI Taxonomy" id="1462440"/>
    <lineage>
        <taxon>Bacteria</taxon>
        <taxon>Pseudomonadati</taxon>
        <taxon>Pseudomonadota</taxon>
        <taxon>Betaproteobacteria</taxon>
        <taxon>Burkholderiales</taxon>
        <taxon>Oxalobacteraceae</taxon>
        <taxon>Telluria group</taxon>
        <taxon>Pseudoduganella</taxon>
    </lineage>
</organism>
<dbReference type="Pfam" id="PF13193">
    <property type="entry name" value="AMP-binding_C"/>
    <property type="match status" value="1"/>
</dbReference>
<protein>
    <submittedName>
        <fullName evidence="3">AMP-binding protein</fullName>
    </submittedName>
</protein>
<accession>A0A6L6Q8C0</accession>
<feature type="domain" description="AMP-dependent synthetase/ligase" evidence="1">
    <location>
        <begin position="11"/>
        <end position="368"/>
    </location>
</feature>
<dbReference type="InterPro" id="IPR050237">
    <property type="entry name" value="ATP-dep_AMP-bd_enzyme"/>
</dbReference>
<dbReference type="Gene3D" id="3.40.50.12780">
    <property type="entry name" value="N-terminal domain of ligase-like"/>
    <property type="match status" value="1"/>
</dbReference>
<dbReference type="GO" id="GO:0016878">
    <property type="term" value="F:acid-thiol ligase activity"/>
    <property type="evidence" value="ECO:0007669"/>
    <property type="project" value="UniProtKB-ARBA"/>
</dbReference>
<dbReference type="SUPFAM" id="SSF56801">
    <property type="entry name" value="Acetyl-CoA synthetase-like"/>
    <property type="match status" value="1"/>
</dbReference>
<dbReference type="InterPro" id="IPR020845">
    <property type="entry name" value="AMP-binding_CS"/>
</dbReference>
<dbReference type="EMBL" id="WNLA01000025">
    <property type="protein sequence ID" value="MTW05511.1"/>
    <property type="molecule type" value="Genomic_DNA"/>
</dbReference>
<dbReference type="RefSeq" id="WP_155441853.1">
    <property type="nucleotide sequence ID" value="NZ_WNLA01000025.1"/>
</dbReference>
<dbReference type="Proteomes" id="UP000484015">
    <property type="component" value="Unassembled WGS sequence"/>
</dbReference>
<feature type="domain" description="AMP-binding enzyme C-terminal" evidence="2">
    <location>
        <begin position="419"/>
        <end position="494"/>
    </location>
</feature>
<proteinExistence type="predicted"/>
<evidence type="ECO:0000259" key="2">
    <source>
        <dbReference type="Pfam" id="PF13193"/>
    </source>
</evidence>
<dbReference type="PROSITE" id="PS00455">
    <property type="entry name" value="AMP_BINDING"/>
    <property type="match status" value="1"/>
</dbReference>
<gene>
    <name evidence="3" type="ORF">GM668_25840</name>
</gene>
<name>A0A6L6Q8C0_9BURK</name>
<dbReference type="InterPro" id="IPR042099">
    <property type="entry name" value="ANL_N_sf"/>
</dbReference>
<sequence>MEWTLGSILPAAAKRFGTKTALVFKDRSLSFAELDQLVSRLAAGLQALGVGPGDKVTLYSVNRWEWVVSYYAIHQVGAVAIPINVMLTAEEVAYVANDSGSRIVLASFDKGEALLSVREKCPIEHIVLFGGAGLPGTQRFETLLDNTAPFKPVAADPDALSTIAYTSGTTGHPKGAMLSHRAILSSAAGMALMHVRTEHDTGVTALPCSHVYGNVTLNGAIMYGMTLVIIQKFNEEEVLNAVQTHKATILDGVPTMYMYLLAYPDLHKYDVSSLKRCAVGGQTMPVAKARAVEEAFGCPMLEVWGMTELGGVATTNPFYGENRHGSIGLGEPGMTFRIADPEDASKTLPPGEVGELMARGSMVMQGYYGNEKATRDTIEPDGWLHTGDLGKMDEAGYIYIVDRKKDLIITGGFNVYPAELERVVSGHPAVAMVGVGPKQDDLKGEVAKAYVVLKPGATASADDILAYCREHLAAYKVPRSVQFVADLPKTSSGKIMRRELKTLDN</sequence>